<evidence type="ECO:0000313" key="1">
    <source>
        <dbReference type="EMBL" id="GAA5509055.1"/>
    </source>
</evidence>
<evidence type="ECO:0000313" key="2">
    <source>
        <dbReference type="Proteomes" id="UP001416858"/>
    </source>
</evidence>
<dbReference type="EMBL" id="BAABRO010000012">
    <property type="protein sequence ID" value="GAA5509055.1"/>
    <property type="molecule type" value="Genomic_DNA"/>
</dbReference>
<reference evidence="1 2" key="1">
    <citation type="submission" date="2024-02" db="EMBL/GenBank/DDBJ databases">
        <title>Rhodopirellula caenicola NBRC 110016.</title>
        <authorList>
            <person name="Ichikawa N."/>
            <person name="Katano-Makiyama Y."/>
            <person name="Hidaka K."/>
        </authorList>
    </citation>
    <scope>NUCLEOTIDE SEQUENCE [LARGE SCALE GENOMIC DNA]</scope>
    <source>
        <strain evidence="1 2">NBRC 110016</strain>
    </source>
</reference>
<organism evidence="1 2">
    <name type="scientific">Novipirellula caenicola</name>
    <dbReference type="NCBI Taxonomy" id="1536901"/>
    <lineage>
        <taxon>Bacteria</taxon>
        <taxon>Pseudomonadati</taxon>
        <taxon>Planctomycetota</taxon>
        <taxon>Planctomycetia</taxon>
        <taxon>Pirellulales</taxon>
        <taxon>Pirellulaceae</taxon>
        <taxon>Novipirellula</taxon>
    </lineage>
</organism>
<sequence>MVPAYSRSLSLFGNHSPLTAQLSTETRPAIATVDHEFSGVPFYLDRNDIQNFLDFHDHGLSDFVTANRSAVLIVDHRIAPEELRKQLPEETSLTEIGHRASACIYRAKVSPQVPKIANAASASSNQLTPQRNRQ</sequence>
<dbReference type="Proteomes" id="UP001416858">
    <property type="component" value="Unassembled WGS sequence"/>
</dbReference>
<accession>A0ABP9VV97</accession>
<name>A0ABP9VV97_9BACT</name>
<comment type="caution">
    <text evidence="1">The sequence shown here is derived from an EMBL/GenBank/DDBJ whole genome shotgun (WGS) entry which is preliminary data.</text>
</comment>
<proteinExistence type="predicted"/>
<protein>
    <submittedName>
        <fullName evidence="1">Uncharacterized protein</fullName>
    </submittedName>
</protein>
<keyword evidence="2" id="KW-1185">Reference proteome</keyword>
<gene>
    <name evidence="1" type="ORF">Rcae01_04524</name>
</gene>